<organism evidence="2 3">
    <name type="scientific">Anolis carolinensis</name>
    <name type="common">Green anole</name>
    <name type="synonym">American chameleon</name>
    <dbReference type="NCBI Taxonomy" id="28377"/>
    <lineage>
        <taxon>Eukaryota</taxon>
        <taxon>Metazoa</taxon>
        <taxon>Chordata</taxon>
        <taxon>Craniata</taxon>
        <taxon>Vertebrata</taxon>
        <taxon>Euteleostomi</taxon>
        <taxon>Lepidosauria</taxon>
        <taxon>Squamata</taxon>
        <taxon>Bifurcata</taxon>
        <taxon>Unidentata</taxon>
        <taxon>Episquamata</taxon>
        <taxon>Toxicofera</taxon>
        <taxon>Iguania</taxon>
        <taxon>Dactyloidae</taxon>
        <taxon>Anolis</taxon>
    </lineage>
</organism>
<evidence type="ECO:0000313" key="2">
    <source>
        <dbReference type="Ensembl" id="ENSACAP00000033305.1"/>
    </source>
</evidence>
<reference evidence="2" key="1">
    <citation type="submission" date="2009-12" db="EMBL/GenBank/DDBJ databases">
        <title>The Genome Sequence of Anolis carolinensis (Green Anole Lizard).</title>
        <authorList>
            <consortium name="The Genome Sequencing Platform"/>
            <person name="Di Palma F."/>
            <person name="Alfoldi J."/>
            <person name="Heiman D."/>
            <person name="Young S."/>
            <person name="Grabherr M."/>
            <person name="Johnson J."/>
            <person name="Lander E.S."/>
            <person name="Lindblad-Toh K."/>
        </authorList>
    </citation>
    <scope>NUCLEOTIDE SEQUENCE [LARGE SCALE GENOMIC DNA]</scope>
    <source>
        <strain evidence="2">JBL SC #1</strain>
    </source>
</reference>
<evidence type="ECO:0000259" key="1">
    <source>
        <dbReference type="PROSITE" id="PS51465"/>
    </source>
</evidence>
<protein>
    <recommendedName>
        <fullName evidence="1">Kazal-like domain-containing protein</fullName>
    </recommendedName>
</protein>
<dbReference type="SUPFAM" id="SSF100895">
    <property type="entry name" value="Kazal-type serine protease inhibitors"/>
    <property type="match status" value="1"/>
</dbReference>
<sequence length="87" mass="9827">MSPHRELELTEGARPFSLNLNRRPVNQQSCQQLLSRPESCPLKWDPVCGDDGVTYDNDCVMVRSDTDYLILTGLYGSVDSRPFHTAI</sequence>
<keyword evidence="3" id="KW-1185">Reference proteome</keyword>
<name>A0A803TDL5_ANOCA</name>
<reference evidence="2" key="2">
    <citation type="submission" date="2025-08" db="UniProtKB">
        <authorList>
            <consortium name="Ensembl"/>
        </authorList>
    </citation>
    <scope>IDENTIFICATION</scope>
</reference>
<evidence type="ECO:0000313" key="3">
    <source>
        <dbReference type="Proteomes" id="UP000001646"/>
    </source>
</evidence>
<reference evidence="2" key="3">
    <citation type="submission" date="2025-09" db="UniProtKB">
        <authorList>
            <consortium name="Ensembl"/>
        </authorList>
    </citation>
    <scope>IDENTIFICATION</scope>
</reference>
<dbReference type="Ensembl" id="ENSACAT00000042777.1">
    <property type="protein sequence ID" value="ENSACAP00000033305.1"/>
    <property type="gene ID" value="ENSACAG00000035848.1"/>
</dbReference>
<dbReference type="AlphaFoldDB" id="A0A803TDL5"/>
<feature type="domain" description="Kazal-like" evidence="1">
    <location>
        <begin position="24"/>
        <end position="80"/>
    </location>
</feature>
<dbReference type="InterPro" id="IPR036058">
    <property type="entry name" value="Kazal_dom_sf"/>
</dbReference>
<dbReference type="Proteomes" id="UP000001646">
    <property type="component" value="Unplaced"/>
</dbReference>
<dbReference type="InterPro" id="IPR002350">
    <property type="entry name" value="Kazal_dom"/>
</dbReference>
<dbReference type="PROSITE" id="PS51465">
    <property type="entry name" value="KAZAL_2"/>
    <property type="match status" value="1"/>
</dbReference>
<dbReference type="Gene3D" id="3.30.60.30">
    <property type="match status" value="1"/>
</dbReference>
<dbReference type="Pfam" id="PF00050">
    <property type="entry name" value="Kazal_1"/>
    <property type="match status" value="1"/>
</dbReference>
<dbReference type="InParanoid" id="A0A803TDL5"/>
<accession>A0A803TDL5</accession>
<proteinExistence type="predicted"/>